<protein>
    <submittedName>
        <fullName evidence="1">Uncharacterized protein</fullName>
    </submittedName>
</protein>
<sequence>MSKEQEVTSEAAHDACHNPCEECRSKGSLENGEICPACAGTGCKDKQFCVPAGGLGCDIE</sequence>
<name>A0A1H6F8U2_9GAMM</name>
<dbReference type="AlphaFoldDB" id="A0A1H6F8U2"/>
<evidence type="ECO:0000313" key="1">
    <source>
        <dbReference type="EMBL" id="SEH06548.1"/>
    </source>
</evidence>
<proteinExistence type="predicted"/>
<dbReference type="EMBL" id="FMSV02000498">
    <property type="protein sequence ID" value="SEH06548.1"/>
    <property type="molecule type" value="Genomic_DNA"/>
</dbReference>
<organism evidence="1 2">
    <name type="scientific">Candidatus Venteria ishoeyi</name>
    <dbReference type="NCBI Taxonomy" id="1899563"/>
    <lineage>
        <taxon>Bacteria</taxon>
        <taxon>Pseudomonadati</taxon>
        <taxon>Pseudomonadota</taxon>
        <taxon>Gammaproteobacteria</taxon>
        <taxon>Thiotrichales</taxon>
        <taxon>Thiotrichaceae</taxon>
        <taxon>Venteria</taxon>
    </lineage>
</organism>
<accession>A0A1H6F8U2</accession>
<reference evidence="1 2" key="1">
    <citation type="submission" date="2016-10" db="EMBL/GenBank/DDBJ databases">
        <authorList>
            <person name="de Groot N.N."/>
        </authorList>
    </citation>
    <scope>NUCLEOTIDE SEQUENCE [LARGE SCALE GENOMIC DNA]</scope>
    <source>
        <strain evidence="1">MBHS1</strain>
    </source>
</reference>
<gene>
    <name evidence="1" type="ORF">MBHS_02411</name>
</gene>
<evidence type="ECO:0000313" key="2">
    <source>
        <dbReference type="Proteomes" id="UP000236724"/>
    </source>
</evidence>
<dbReference type="Proteomes" id="UP000236724">
    <property type="component" value="Unassembled WGS sequence"/>
</dbReference>
<dbReference type="RefSeq" id="WP_146066747.1">
    <property type="nucleotide sequence ID" value="NZ_FMSV02000498.1"/>
</dbReference>
<keyword evidence="2" id="KW-1185">Reference proteome</keyword>